<dbReference type="PROSITE" id="PS50089">
    <property type="entry name" value="ZF_RING_2"/>
    <property type="match status" value="1"/>
</dbReference>
<feature type="compositionally biased region" description="Basic and acidic residues" evidence="5">
    <location>
        <begin position="468"/>
        <end position="477"/>
    </location>
</feature>
<dbReference type="PANTHER" id="PTHR47692">
    <property type="entry name" value="RING/U-BOX SUPERFAMILY PROTEIN"/>
    <property type="match status" value="1"/>
</dbReference>
<feature type="compositionally biased region" description="Low complexity" evidence="5">
    <location>
        <begin position="437"/>
        <end position="454"/>
    </location>
</feature>
<dbReference type="EMBL" id="JBHFFA010000003">
    <property type="protein sequence ID" value="KAL2634237.1"/>
    <property type="molecule type" value="Genomic_DNA"/>
</dbReference>
<dbReference type="InterPro" id="IPR001841">
    <property type="entry name" value="Znf_RING"/>
</dbReference>
<feature type="compositionally biased region" description="Basic residues" evidence="5">
    <location>
        <begin position="391"/>
        <end position="413"/>
    </location>
</feature>
<evidence type="ECO:0000259" key="6">
    <source>
        <dbReference type="PROSITE" id="PS50089"/>
    </source>
</evidence>
<keyword evidence="8" id="KW-1185">Reference proteome</keyword>
<organism evidence="7 8">
    <name type="scientific">Riccia fluitans</name>
    <dbReference type="NCBI Taxonomy" id="41844"/>
    <lineage>
        <taxon>Eukaryota</taxon>
        <taxon>Viridiplantae</taxon>
        <taxon>Streptophyta</taxon>
        <taxon>Embryophyta</taxon>
        <taxon>Marchantiophyta</taxon>
        <taxon>Marchantiopsida</taxon>
        <taxon>Marchantiidae</taxon>
        <taxon>Marchantiales</taxon>
        <taxon>Ricciaceae</taxon>
        <taxon>Riccia</taxon>
    </lineage>
</organism>
<dbReference type="GO" id="GO:0008270">
    <property type="term" value="F:zinc ion binding"/>
    <property type="evidence" value="ECO:0007669"/>
    <property type="project" value="UniProtKB-KW"/>
</dbReference>
<feature type="compositionally biased region" description="Basic residues" evidence="5">
    <location>
        <begin position="496"/>
        <end position="505"/>
    </location>
</feature>
<keyword evidence="3" id="KW-0862">Zinc</keyword>
<feature type="region of interest" description="Disordered" evidence="5">
    <location>
        <begin position="887"/>
        <end position="1006"/>
    </location>
</feature>
<protein>
    <recommendedName>
        <fullName evidence="6">RING-type domain-containing protein</fullName>
    </recommendedName>
</protein>
<evidence type="ECO:0000256" key="5">
    <source>
        <dbReference type="SAM" id="MobiDB-lite"/>
    </source>
</evidence>
<feature type="compositionally biased region" description="Polar residues" evidence="5">
    <location>
        <begin position="574"/>
        <end position="584"/>
    </location>
</feature>
<dbReference type="Pfam" id="PF00097">
    <property type="entry name" value="zf-C3HC4"/>
    <property type="match status" value="1"/>
</dbReference>
<evidence type="ECO:0000256" key="1">
    <source>
        <dbReference type="ARBA" id="ARBA00022723"/>
    </source>
</evidence>
<comment type="caution">
    <text evidence="7">The sequence shown here is derived from an EMBL/GenBank/DDBJ whole genome shotgun (WGS) entry which is preliminary data.</text>
</comment>
<feature type="compositionally biased region" description="Basic and acidic residues" evidence="5">
    <location>
        <begin position="920"/>
        <end position="951"/>
    </location>
</feature>
<gene>
    <name evidence="7" type="ORF">R1flu_005716</name>
</gene>
<dbReference type="Gene3D" id="3.30.40.10">
    <property type="entry name" value="Zinc/RING finger domain, C3HC4 (zinc finger)"/>
    <property type="match status" value="1"/>
</dbReference>
<feature type="region of interest" description="Disordered" evidence="5">
    <location>
        <begin position="704"/>
        <end position="755"/>
    </location>
</feature>
<evidence type="ECO:0000313" key="8">
    <source>
        <dbReference type="Proteomes" id="UP001605036"/>
    </source>
</evidence>
<dbReference type="InterPro" id="IPR017907">
    <property type="entry name" value="Znf_RING_CS"/>
</dbReference>
<feature type="compositionally biased region" description="Polar residues" evidence="5">
    <location>
        <begin position="626"/>
        <end position="635"/>
    </location>
</feature>
<dbReference type="InterPro" id="IPR013083">
    <property type="entry name" value="Znf_RING/FYVE/PHD"/>
</dbReference>
<proteinExistence type="predicted"/>
<feature type="compositionally biased region" description="Basic residues" evidence="5">
    <location>
        <begin position="458"/>
        <end position="467"/>
    </location>
</feature>
<feature type="compositionally biased region" description="Basic and acidic residues" evidence="5">
    <location>
        <begin position="330"/>
        <end position="365"/>
    </location>
</feature>
<dbReference type="SMART" id="SM00184">
    <property type="entry name" value="RING"/>
    <property type="match status" value="1"/>
</dbReference>
<evidence type="ECO:0000256" key="4">
    <source>
        <dbReference type="PROSITE-ProRule" id="PRU00175"/>
    </source>
</evidence>
<feature type="domain" description="RING-type" evidence="6">
    <location>
        <begin position="53"/>
        <end position="105"/>
    </location>
</feature>
<keyword evidence="2 4" id="KW-0863">Zinc-finger</keyword>
<evidence type="ECO:0000313" key="7">
    <source>
        <dbReference type="EMBL" id="KAL2634237.1"/>
    </source>
</evidence>
<feature type="compositionally biased region" description="Basic and acidic residues" evidence="5">
    <location>
        <begin position="562"/>
        <end position="572"/>
    </location>
</feature>
<accession>A0ABD1YXX6</accession>
<dbReference type="AlphaFoldDB" id="A0ABD1YXX6"/>
<feature type="compositionally biased region" description="Basic residues" evidence="5">
    <location>
        <begin position="422"/>
        <end position="435"/>
    </location>
</feature>
<reference evidence="7 8" key="1">
    <citation type="submission" date="2024-09" db="EMBL/GenBank/DDBJ databases">
        <title>Chromosome-scale assembly of Riccia fluitans.</title>
        <authorList>
            <person name="Paukszto L."/>
            <person name="Sawicki J."/>
            <person name="Karawczyk K."/>
            <person name="Piernik-Szablinska J."/>
            <person name="Szczecinska M."/>
            <person name="Mazdziarz M."/>
        </authorList>
    </citation>
    <scope>NUCLEOTIDE SEQUENCE [LARGE SCALE GENOMIC DNA]</scope>
    <source>
        <strain evidence="7">Rf_01</strain>
        <tissue evidence="7">Aerial parts of the thallus</tissue>
    </source>
</reference>
<evidence type="ECO:0000256" key="2">
    <source>
        <dbReference type="ARBA" id="ARBA00022771"/>
    </source>
</evidence>
<dbReference type="SUPFAM" id="SSF57850">
    <property type="entry name" value="RING/U-box"/>
    <property type="match status" value="1"/>
</dbReference>
<keyword evidence="1" id="KW-0479">Metal-binding</keyword>
<feature type="region of interest" description="Disordered" evidence="5">
    <location>
        <begin position="310"/>
        <end position="676"/>
    </location>
</feature>
<feature type="compositionally biased region" description="Low complexity" evidence="5">
    <location>
        <begin position="381"/>
        <end position="390"/>
    </location>
</feature>
<feature type="compositionally biased region" description="Polar residues" evidence="5">
    <location>
        <begin position="887"/>
        <end position="899"/>
    </location>
</feature>
<feature type="compositionally biased region" description="Basic residues" evidence="5">
    <location>
        <begin position="366"/>
        <end position="380"/>
    </location>
</feature>
<dbReference type="Proteomes" id="UP001605036">
    <property type="component" value="Unassembled WGS sequence"/>
</dbReference>
<feature type="compositionally biased region" description="Basic and acidic residues" evidence="5">
    <location>
        <begin position="657"/>
        <end position="671"/>
    </location>
</feature>
<feature type="compositionally biased region" description="Low complexity" evidence="5">
    <location>
        <begin position="312"/>
        <end position="322"/>
    </location>
</feature>
<dbReference type="PANTHER" id="PTHR47692:SF2">
    <property type="entry name" value="ZINC FINGER RING-TYPE DOMAIN CONTAINING PROTEIN"/>
    <property type="match status" value="1"/>
</dbReference>
<dbReference type="PROSITE" id="PS00518">
    <property type="entry name" value="ZF_RING_1"/>
    <property type="match status" value="1"/>
</dbReference>
<feature type="compositionally biased region" description="Polar residues" evidence="5">
    <location>
        <begin position="957"/>
        <end position="969"/>
    </location>
</feature>
<sequence>MKEKERLEIWYRFCTVPEPCQFLLFERNQSHHRDSVSSKYFGGPGRGRGREICSICLEPISVEGFLDQCFHKFCYHCILQWSEMVLSRPTGSNKTLQYLECPLCKTKYTSIIHDVSGTRFQRHYVLTSKAPGLLKSEAHICRQAVYSSNLGTAPPQPARLTDAGPKANRWVSCWVQRELQALMQEEDVDTVMHHVVGIVESFSKRSRGKVGSSRKQETKIDDSCWHETIAAAVRPFIFEYAERFATELESFLLSGLDITAYDKKCELAASAWEPDGEIAPPPVKEAFRSYDLYDEDLDDDFGHVYVRRESTQTESLLSEESSGTMKQRTRHEDADLREGKTSRKEDNEKDSLKNMIHGDSKLDRARSKHKSESRKKRKRSPSSSSSSRSSVRNKRSRRDKSRKKRRHAKRRGKKASEEQTRKSNKSRSRSRKRNYKSSDSSSESESSRSRSQSPVDRRSRRKTRKKDRPLAEKHVSRNVDSQNIKILKGEDDNRRTRDKRSRHHYSPSPSETDRPLQFSPENVAGRPQPSGRLRQWEDTYAANAVDGLYPDSPRVGFIPSGRGREGSAREDTYAANTAERSSPRSAEVGFNPRGRGRQGCAREDTHSAYAAERLSPRSPEVGFTPSHLSTSTSPRSPVGRYSWDAHECSRSPSTRAIDGEQTLRRKQRSEMSVKSSDIVEENANALELKLREQALANLLKHLGRSKSAQESTAAVNLEENSEVANQTNDIVVPSGSKDTKPQLPPRSKNLEDRNHGDVKEFQANGTNVGGAGKDRLPNMDLIRTDQNVKERTGYSESSRLADGKVIAGSGISNGDSGASVEGRGIVVELVVDNEPFDCGVSYRGSTPSSVTDGQMGKRKEKFMPEIEGQLIKGSCFWQDNQLAGRETTMQQVSRPQRGSSEAPYRQENLLGKEVLSTDGNKCRETEESVPARDHSAPKTGELRPDVQRSDREEEADIQSTGKDTQSYLNGVSRPEASQRGHIDGDEGGDSARFQQKSMSVTRGGESVEVSYKVYIPQRPAGARRRLQR</sequence>
<evidence type="ECO:0000256" key="3">
    <source>
        <dbReference type="ARBA" id="ARBA00022833"/>
    </source>
</evidence>
<dbReference type="InterPro" id="IPR018957">
    <property type="entry name" value="Znf_C3HC4_RING-type"/>
</dbReference>
<name>A0ABD1YXX6_9MARC</name>